<keyword evidence="3" id="KW-1185">Reference proteome</keyword>
<feature type="chain" id="PRO_5012914684" evidence="1">
    <location>
        <begin position="21"/>
        <end position="91"/>
    </location>
</feature>
<name>A0A1Y1W112_9FUNG</name>
<evidence type="ECO:0000313" key="2">
    <source>
        <dbReference type="EMBL" id="ORX66926.1"/>
    </source>
</evidence>
<dbReference type="Proteomes" id="UP000193922">
    <property type="component" value="Unassembled WGS sequence"/>
</dbReference>
<dbReference type="GeneID" id="63805145"/>
<evidence type="ECO:0000256" key="1">
    <source>
        <dbReference type="SAM" id="SignalP"/>
    </source>
</evidence>
<keyword evidence="1" id="KW-0732">Signal</keyword>
<dbReference type="RefSeq" id="XP_040740885.1">
    <property type="nucleotide sequence ID" value="XM_040888497.1"/>
</dbReference>
<dbReference type="AlphaFoldDB" id="A0A1Y1W112"/>
<comment type="caution">
    <text evidence="2">The sequence shown here is derived from an EMBL/GenBank/DDBJ whole genome shotgun (WGS) entry which is preliminary data.</text>
</comment>
<gene>
    <name evidence="2" type="ORF">DL89DRAFT_269950</name>
</gene>
<evidence type="ECO:0000313" key="3">
    <source>
        <dbReference type="Proteomes" id="UP000193922"/>
    </source>
</evidence>
<dbReference type="OrthoDB" id="5586352at2759"/>
<proteinExistence type="predicted"/>
<dbReference type="EMBL" id="MCFD01000014">
    <property type="protein sequence ID" value="ORX66926.1"/>
    <property type="molecule type" value="Genomic_DNA"/>
</dbReference>
<protein>
    <submittedName>
        <fullName evidence="2">Uncharacterized protein</fullName>
    </submittedName>
</protein>
<accession>A0A1Y1W112</accession>
<reference evidence="2 3" key="1">
    <citation type="submission" date="2016-07" db="EMBL/GenBank/DDBJ databases">
        <title>Pervasive Adenine N6-methylation of Active Genes in Fungi.</title>
        <authorList>
            <consortium name="DOE Joint Genome Institute"/>
            <person name="Mondo S.J."/>
            <person name="Dannebaum R.O."/>
            <person name="Kuo R.C."/>
            <person name="Labutti K."/>
            <person name="Haridas S."/>
            <person name="Kuo A."/>
            <person name="Salamov A."/>
            <person name="Ahrendt S.R."/>
            <person name="Lipzen A."/>
            <person name="Sullivan W."/>
            <person name="Andreopoulos W.B."/>
            <person name="Clum A."/>
            <person name="Lindquist E."/>
            <person name="Daum C."/>
            <person name="Ramamoorthy G.K."/>
            <person name="Gryganskyi A."/>
            <person name="Culley D."/>
            <person name="Magnuson J.K."/>
            <person name="James T.Y."/>
            <person name="O'Malley M.A."/>
            <person name="Stajich J.E."/>
            <person name="Spatafora J.W."/>
            <person name="Visel A."/>
            <person name="Grigoriev I.V."/>
        </authorList>
    </citation>
    <scope>NUCLEOTIDE SEQUENCE [LARGE SCALE GENOMIC DNA]</scope>
    <source>
        <strain evidence="2 3">ATCC 12442</strain>
    </source>
</reference>
<organism evidence="2 3">
    <name type="scientific">Linderina pennispora</name>
    <dbReference type="NCBI Taxonomy" id="61395"/>
    <lineage>
        <taxon>Eukaryota</taxon>
        <taxon>Fungi</taxon>
        <taxon>Fungi incertae sedis</taxon>
        <taxon>Zoopagomycota</taxon>
        <taxon>Kickxellomycotina</taxon>
        <taxon>Kickxellomycetes</taxon>
        <taxon>Kickxellales</taxon>
        <taxon>Kickxellaceae</taxon>
        <taxon>Linderina</taxon>
    </lineage>
</organism>
<sequence>MNIQLYTTFACLLLAIGTLASPADVAPEATNLKKPGKCPVPTKCYKDTISPPCLPGRMCSMVVQEVVACQWSCGQTPPVGCTERCQPCMET</sequence>
<feature type="signal peptide" evidence="1">
    <location>
        <begin position="1"/>
        <end position="20"/>
    </location>
</feature>